<dbReference type="GO" id="GO:0016020">
    <property type="term" value="C:membrane"/>
    <property type="evidence" value="ECO:0007669"/>
    <property type="project" value="UniProtKB-SubCell"/>
</dbReference>
<gene>
    <name evidence="8" type="ORF">AK812_SmicGene16621</name>
</gene>
<dbReference type="SUPFAM" id="SSF103473">
    <property type="entry name" value="MFS general substrate transporter"/>
    <property type="match status" value="1"/>
</dbReference>
<dbReference type="EMBL" id="LSRX01000319">
    <property type="protein sequence ID" value="OLQ00715.1"/>
    <property type="molecule type" value="Genomic_DNA"/>
</dbReference>
<dbReference type="AlphaFoldDB" id="A0A1Q9DZV9"/>
<organism evidence="8 9">
    <name type="scientific">Symbiodinium microadriaticum</name>
    <name type="common">Dinoflagellate</name>
    <name type="synonym">Zooxanthella microadriatica</name>
    <dbReference type="NCBI Taxonomy" id="2951"/>
    <lineage>
        <taxon>Eukaryota</taxon>
        <taxon>Sar</taxon>
        <taxon>Alveolata</taxon>
        <taxon>Dinophyceae</taxon>
        <taxon>Suessiales</taxon>
        <taxon>Symbiodiniaceae</taxon>
        <taxon>Symbiodinium</taxon>
    </lineage>
</organism>
<keyword evidence="6 7" id="KW-0472">Membrane</keyword>
<comment type="similarity">
    <text evidence="2">Belongs to the major facilitator superfamily. Folate-biopterin transporter (TC 2.A.71) family.</text>
</comment>
<feature type="transmembrane region" description="Helical" evidence="7">
    <location>
        <begin position="36"/>
        <end position="57"/>
    </location>
</feature>
<evidence type="ECO:0000313" key="9">
    <source>
        <dbReference type="Proteomes" id="UP000186817"/>
    </source>
</evidence>
<keyword evidence="4 7" id="KW-0812">Transmembrane</keyword>
<evidence type="ECO:0000256" key="7">
    <source>
        <dbReference type="SAM" id="Phobius"/>
    </source>
</evidence>
<dbReference type="Proteomes" id="UP000186817">
    <property type="component" value="Unassembled WGS sequence"/>
</dbReference>
<evidence type="ECO:0000256" key="5">
    <source>
        <dbReference type="ARBA" id="ARBA00022989"/>
    </source>
</evidence>
<feature type="transmembrane region" description="Helical" evidence="7">
    <location>
        <begin position="171"/>
        <end position="191"/>
    </location>
</feature>
<feature type="transmembrane region" description="Helical" evidence="7">
    <location>
        <begin position="107"/>
        <end position="128"/>
    </location>
</feature>
<dbReference type="OMA" id="FPQLMFV"/>
<keyword evidence="3" id="KW-0813">Transport</keyword>
<evidence type="ECO:0000256" key="1">
    <source>
        <dbReference type="ARBA" id="ARBA00004141"/>
    </source>
</evidence>
<comment type="subcellular location">
    <subcellularLocation>
        <location evidence="1">Membrane</location>
        <topology evidence="1">Multi-pass membrane protein</topology>
    </subcellularLocation>
</comment>
<reference evidence="8 9" key="1">
    <citation type="submission" date="2016-02" db="EMBL/GenBank/DDBJ databases">
        <title>Genome analysis of coral dinoflagellate symbionts highlights evolutionary adaptations to a symbiotic lifestyle.</title>
        <authorList>
            <person name="Aranda M."/>
            <person name="Li Y."/>
            <person name="Liew Y.J."/>
            <person name="Baumgarten S."/>
            <person name="Simakov O."/>
            <person name="Wilson M."/>
            <person name="Piel J."/>
            <person name="Ashoor H."/>
            <person name="Bougouffa S."/>
            <person name="Bajic V.B."/>
            <person name="Ryu T."/>
            <person name="Ravasi T."/>
            <person name="Bayer T."/>
            <person name="Micklem G."/>
            <person name="Kim H."/>
            <person name="Bhak J."/>
            <person name="Lajeunesse T.C."/>
            <person name="Voolstra C.R."/>
        </authorList>
    </citation>
    <scope>NUCLEOTIDE SEQUENCE [LARGE SCALE GENOMIC DNA]</scope>
    <source>
        <strain evidence="8 9">CCMP2467</strain>
    </source>
</reference>
<dbReference type="InterPro" id="IPR036259">
    <property type="entry name" value="MFS_trans_sf"/>
</dbReference>
<evidence type="ECO:0000256" key="4">
    <source>
        <dbReference type="ARBA" id="ARBA00022692"/>
    </source>
</evidence>
<proteinExistence type="inferred from homology"/>
<dbReference type="InterPro" id="IPR039309">
    <property type="entry name" value="BT1"/>
</dbReference>
<dbReference type="PANTHER" id="PTHR31585:SF5">
    <property type="entry name" value="RNA-BINDING S4 DOMAIN-CONTAINING PROTEIN"/>
    <property type="match status" value="1"/>
</dbReference>
<name>A0A1Q9DZV9_SYMMI</name>
<accession>A0A1Q9DZV9</accession>
<sequence length="426" mass="46926">MCSQLRMIVEAFLSMADADGHYEFAISDPRNCGITLHYVATGFTSGAANAILFNVLAGYLNVPSDTIKAGANLAELPSVFIVLLGILSDSRPICGLRRRPYMAGGWLLAAACCFFLIGMGLPAPYYCFSSADERYQYEQPPCNPDAVEFYVLMVEYAKAEPVERRGRAQTLVQMVHMAGYFVSLTIVAFGFNGRMFTGSFSQLNQLSYEQAVAILAVMCLVTGAAGFPASSTFKSDRGEDPRFAFCAMGLFFFANTSIFNLSTTARTWVALEWAKTENMQRQISGMLAAVLSFVGCWLTQKWFLGVSWRKIICATGVLTSLFDSIPQFCTIFDVIRNQYFYLGEPLTENVPQAMAALVSTFMINELADDSNCALVAGLMNTIPAVGQQLSVLLSNQEDPWMLSLNYVEDTPEFRRTVASSFLLLRG</sequence>
<comment type="caution">
    <text evidence="8">The sequence shown here is derived from an EMBL/GenBank/DDBJ whole genome shotgun (WGS) entry which is preliminary data.</text>
</comment>
<dbReference type="PANTHER" id="PTHR31585">
    <property type="entry name" value="FOLATE-BIOPTERIN TRANSPORTER 1, CHLOROPLASTIC"/>
    <property type="match status" value="1"/>
</dbReference>
<feature type="transmembrane region" description="Helical" evidence="7">
    <location>
        <begin position="282"/>
        <end position="300"/>
    </location>
</feature>
<evidence type="ECO:0000256" key="2">
    <source>
        <dbReference type="ARBA" id="ARBA00007015"/>
    </source>
</evidence>
<evidence type="ECO:0000256" key="6">
    <source>
        <dbReference type="ARBA" id="ARBA00023136"/>
    </source>
</evidence>
<evidence type="ECO:0000313" key="8">
    <source>
        <dbReference type="EMBL" id="OLQ00715.1"/>
    </source>
</evidence>
<feature type="transmembrane region" description="Helical" evidence="7">
    <location>
        <begin position="211"/>
        <end position="231"/>
    </location>
</feature>
<dbReference type="Gene3D" id="1.20.1250.20">
    <property type="entry name" value="MFS general substrate transporter like domains"/>
    <property type="match status" value="1"/>
</dbReference>
<dbReference type="OrthoDB" id="754047at2759"/>
<protein>
    <submittedName>
        <fullName evidence="8">Uncharacterized protein</fullName>
    </submittedName>
</protein>
<feature type="transmembrane region" description="Helical" evidence="7">
    <location>
        <begin position="243"/>
        <end position="262"/>
    </location>
</feature>
<keyword evidence="9" id="KW-1185">Reference proteome</keyword>
<keyword evidence="5 7" id="KW-1133">Transmembrane helix</keyword>
<evidence type="ECO:0000256" key="3">
    <source>
        <dbReference type="ARBA" id="ARBA00022448"/>
    </source>
</evidence>